<reference evidence="2 3" key="1">
    <citation type="journal article" date="2010" name="J. Bacteriol.">
        <title>The complete genome sequence of Croceibacter atlanticus HTCC2559T.</title>
        <authorList>
            <person name="Oh H.M."/>
            <person name="Kang I."/>
            <person name="Ferriera S."/>
            <person name="Giovannoni S.J."/>
            <person name="Cho J.C."/>
        </authorList>
    </citation>
    <scope>NUCLEOTIDE SEQUENCE [LARGE SCALE GENOMIC DNA]</scope>
    <source>
        <strain evidence="3">ATCC BAA-628 / HTCC2559 / KCTC 12090</strain>
    </source>
</reference>
<dbReference type="Proteomes" id="UP000002297">
    <property type="component" value="Chromosome"/>
</dbReference>
<name>A3U9M2_CROAH</name>
<keyword evidence="1" id="KW-0472">Membrane</keyword>
<dbReference type="RefSeq" id="WP_013187891.1">
    <property type="nucleotide sequence ID" value="NC_014230.1"/>
</dbReference>
<protein>
    <submittedName>
        <fullName evidence="2">Uncharacterized protein</fullName>
    </submittedName>
</protein>
<evidence type="ECO:0000256" key="1">
    <source>
        <dbReference type="SAM" id="Phobius"/>
    </source>
</evidence>
<keyword evidence="1" id="KW-0812">Transmembrane</keyword>
<dbReference type="AlphaFoldDB" id="A3U9M2"/>
<proteinExistence type="predicted"/>
<sequence>MLRKLMTPKNLLIVAFMVLILCSNDMYAQLGLPNDGEVLDEPEAPIDGFISIALAIGAYFGVKKLRKS</sequence>
<evidence type="ECO:0000313" key="2">
    <source>
        <dbReference type="EMBL" id="EAP86508.1"/>
    </source>
</evidence>
<dbReference type="GeneID" id="89454485"/>
<keyword evidence="1" id="KW-1133">Transmembrane helix</keyword>
<evidence type="ECO:0000313" key="3">
    <source>
        <dbReference type="Proteomes" id="UP000002297"/>
    </source>
</evidence>
<dbReference type="NCBIfam" id="NF046080">
    <property type="entry name" value="PID_CTERM"/>
    <property type="match status" value="1"/>
</dbReference>
<dbReference type="HOGENOM" id="CLU_2786885_0_0_10"/>
<dbReference type="InterPro" id="IPR058207">
    <property type="entry name" value="PID_CTERM"/>
</dbReference>
<organism evidence="2 3">
    <name type="scientific">Croceibacter atlanticus (strain ATCC BAA-628 / JCM 21780 / CIP 108009 / IAM 15332 / KCTC 12090 / HTCC2559)</name>
    <dbReference type="NCBI Taxonomy" id="216432"/>
    <lineage>
        <taxon>Bacteria</taxon>
        <taxon>Pseudomonadati</taxon>
        <taxon>Bacteroidota</taxon>
        <taxon>Flavobacteriia</taxon>
        <taxon>Flavobacteriales</taxon>
        <taxon>Flavobacteriaceae</taxon>
        <taxon>Croceibacter</taxon>
    </lineage>
</organism>
<dbReference type="KEGG" id="cat:CA2559_10748"/>
<keyword evidence="3" id="KW-1185">Reference proteome</keyword>
<dbReference type="EMBL" id="CP002046">
    <property type="protein sequence ID" value="EAP86508.1"/>
    <property type="molecule type" value="Genomic_DNA"/>
</dbReference>
<dbReference type="STRING" id="216432.CA2559_10748"/>
<feature type="transmembrane region" description="Helical" evidence="1">
    <location>
        <begin position="44"/>
        <end position="62"/>
    </location>
</feature>
<accession>A3U9M2</accession>
<gene>
    <name evidence="2" type="ordered locus">CA2559_10748</name>
</gene>